<organism evidence="1 2">
    <name type="scientific">Punica granatum</name>
    <name type="common">Pomegranate</name>
    <dbReference type="NCBI Taxonomy" id="22663"/>
    <lineage>
        <taxon>Eukaryota</taxon>
        <taxon>Viridiplantae</taxon>
        <taxon>Streptophyta</taxon>
        <taxon>Embryophyta</taxon>
        <taxon>Tracheophyta</taxon>
        <taxon>Spermatophyta</taxon>
        <taxon>Magnoliopsida</taxon>
        <taxon>eudicotyledons</taxon>
        <taxon>Gunneridae</taxon>
        <taxon>Pentapetalae</taxon>
        <taxon>rosids</taxon>
        <taxon>malvids</taxon>
        <taxon>Myrtales</taxon>
        <taxon>Lythraceae</taxon>
        <taxon>Punica</taxon>
    </lineage>
</organism>
<accession>A0A2I0KCC9</accession>
<name>A0A2I0KCC9_PUNGR</name>
<dbReference type="AlphaFoldDB" id="A0A2I0KCC9"/>
<dbReference type="Proteomes" id="UP000233551">
    <property type="component" value="Unassembled WGS sequence"/>
</dbReference>
<protein>
    <submittedName>
        <fullName evidence="1">Uncharacterized protein</fullName>
    </submittedName>
</protein>
<keyword evidence="2" id="KW-1185">Reference proteome</keyword>
<gene>
    <name evidence="1" type="ORF">CRG98_013440</name>
</gene>
<dbReference type="EMBL" id="PGOL01000684">
    <property type="protein sequence ID" value="PKI66187.1"/>
    <property type="molecule type" value="Genomic_DNA"/>
</dbReference>
<reference evidence="1 2" key="1">
    <citation type="submission" date="2017-11" db="EMBL/GenBank/DDBJ databases">
        <title>De-novo sequencing of pomegranate (Punica granatum L.) genome.</title>
        <authorList>
            <person name="Akparov Z."/>
            <person name="Amiraslanov A."/>
            <person name="Hajiyeva S."/>
            <person name="Abbasov M."/>
            <person name="Kaur K."/>
            <person name="Hamwieh A."/>
            <person name="Solovyev V."/>
            <person name="Salamov A."/>
            <person name="Braich B."/>
            <person name="Kosarev P."/>
            <person name="Mahmoud A."/>
            <person name="Hajiyev E."/>
            <person name="Babayeva S."/>
            <person name="Izzatullayeva V."/>
            <person name="Mammadov A."/>
            <person name="Mammadov A."/>
            <person name="Sharifova S."/>
            <person name="Ojaghi J."/>
            <person name="Eynullazada K."/>
            <person name="Bayramov B."/>
            <person name="Abdulazimova A."/>
            <person name="Shahmuradov I."/>
        </authorList>
    </citation>
    <scope>NUCLEOTIDE SEQUENCE [LARGE SCALE GENOMIC DNA]</scope>
    <source>
        <strain evidence="2">cv. AG2017</strain>
        <tissue evidence="1">Leaf</tissue>
    </source>
</reference>
<comment type="caution">
    <text evidence="1">The sequence shown here is derived from an EMBL/GenBank/DDBJ whole genome shotgun (WGS) entry which is preliminary data.</text>
</comment>
<proteinExistence type="predicted"/>
<evidence type="ECO:0000313" key="2">
    <source>
        <dbReference type="Proteomes" id="UP000233551"/>
    </source>
</evidence>
<sequence length="72" mass="8154">MDVRMLERAITDVGGCQVHGWARGTSRRVVQERARVRQVGTQARGCEGTRACDWWAATGVLFTQEHVLRSKR</sequence>
<evidence type="ECO:0000313" key="1">
    <source>
        <dbReference type="EMBL" id="PKI66187.1"/>
    </source>
</evidence>